<keyword evidence="3" id="KW-1185">Reference proteome</keyword>
<gene>
    <name evidence="2" type="ORF">FL583_33445</name>
</gene>
<organism evidence="2 3">
    <name type="scientific">Cryptosporangium phraense</name>
    <dbReference type="NCBI Taxonomy" id="2593070"/>
    <lineage>
        <taxon>Bacteria</taxon>
        <taxon>Bacillati</taxon>
        <taxon>Actinomycetota</taxon>
        <taxon>Actinomycetes</taxon>
        <taxon>Cryptosporangiales</taxon>
        <taxon>Cryptosporangiaceae</taxon>
        <taxon>Cryptosporangium</taxon>
    </lineage>
</organism>
<evidence type="ECO:0000256" key="1">
    <source>
        <dbReference type="SAM" id="MobiDB-lite"/>
    </source>
</evidence>
<comment type="caution">
    <text evidence="2">The sequence shown here is derived from an EMBL/GenBank/DDBJ whole genome shotgun (WGS) entry which is preliminary data.</text>
</comment>
<proteinExistence type="predicted"/>
<evidence type="ECO:0000313" key="2">
    <source>
        <dbReference type="EMBL" id="TQS40744.1"/>
    </source>
</evidence>
<accession>A0A545AHE2</accession>
<sequence>MSTPTGPETPETPAADQGPAHEGPAAIGPGSPAADKQWPEALYALAGVGDVVAEQIRKLVNNAPELSAQFQRNAASLPDDLRSLPREIRTFAADLPSYAAGLQSKARDLDGEAVKRNAAAAQTRAQDVYKTLVERGENAVNQEK</sequence>
<dbReference type="RefSeq" id="WP_142708888.1">
    <property type="nucleotide sequence ID" value="NZ_VIRS01000035.1"/>
</dbReference>
<evidence type="ECO:0000313" key="3">
    <source>
        <dbReference type="Proteomes" id="UP000317982"/>
    </source>
</evidence>
<dbReference type="InParanoid" id="A0A545AHE2"/>
<dbReference type="OrthoDB" id="3872827at2"/>
<feature type="compositionally biased region" description="Low complexity" evidence="1">
    <location>
        <begin position="23"/>
        <end position="34"/>
    </location>
</feature>
<dbReference type="Proteomes" id="UP000317982">
    <property type="component" value="Unassembled WGS sequence"/>
</dbReference>
<name>A0A545AHE2_9ACTN</name>
<dbReference type="AlphaFoldDB" id="A0A545AHE2"/>
<dbReference type="EMBL" id="VIRS01000035">
    <property type="protein sequence ID" value="TQS40744.1"/>
    <property type="molecule type" value="Genomic_DNA"/>
</dbReference>
<protein>
    <submittedName>
        <fullName evidence="2">Uncharacterized protein</fullName>
    </submittedName>
</protein>
<feature type="compositionally biased region" description="Low complexity" evidence="1">
    <location>
        <begin position="1"/>
        <end position="13"/>
    </location>
</feature>
<feature type="region of interest" description="Disordered" evidence="1">
    <location>
        <begin position="1"/>
        <end position="34"/>
    </location>
</feature>
<reference evidence="2 3" key="1">
    <citation type="submission" date="2019-07" db="EMBL/GenBank/DDBJ databases">
        <title>Cryptosporangium phraense sp. nov., isolated from plant litter.</title>
        <authorList>
            <person name="Suriyachadkun C."/>
        </authorList>
    </citation>
    <scope>NUCLEOTIDE SEQUENCE [LARGE SCALE GENOMIC DNA]</scope>
    <source>
        <strain evidence="2 3">A-T 5661</strain>
    </source>
</reference>